<dbReference type="STRING" id="334426.A0A0R3Q186"/>
<keyword evidence="3" id="KW-1185">Reference proteome</keyword>
<evidence type="ECO:0000313" key="4">
    <source>
        <dbReference type="WBParaSite" id="ACOC_0001275801-mRNA-1"/>
    </source>
</evidence>
<accession>A0A0R3Q186</accession>
<dbReference type="Proteomes" id="UP000267027">
    <property type="component" value="Unassembled WGS sequence"/>
</dbReference>
<dbReference type="EMBL" id="UYYA01005205">
    <property type="protein sequence ID" value="VDM64344.1"/>
    <property type="molecule type" value="Genomic_DNA"/>
</dbReference>
<dbReference type="SUPFAM" id="SSF56436">
    <property type="entry name" value="C-type lectin-like"/>
    <property type="match status" value="1"/>
</dbReference>
<dbReference type="InterPro" id="IPR016187">
    <property type="entry name" value="CTDL_fold"/>
</dbReference>
<gene>
    <name evidence="2" type="ORF">ACOC_LOCUS12759</name>
</gene>
<dbReference type="InterPro" id="IPR016186">
    <property type="entry name" value="C-type_lectin-like/link_sf"/>
</dbReference>
<name>A0A0R3Q186_ANGCS</name>
<evidence type="ECO:0000313" key="3">
    <source>
        <dbReference type="Proteomes" id="UP000267027"/>
    </source>
</evidence>
<sequence>MSMMDAQKSCAEKGSTLFVANSVEEFVSETIKETRTSTFKCLPLDDGKQPSWGSYDGVDPSQLKWLVNPYSSTVNGWTPLSTCVGHYNGDIYSDYLYFYPCSSLFHSVCERNSTLN</sequence>
<evidence type="ECO:0000259" key="1">
    <source>
        <dbReference type="Pfam" id="PF00059"/>
    </source>
</evidence>
<evidence type="ECO:0000313" key="2">
    <source>
        <dbReference type="EMBL" id="VDM64344.1"/>
    </source>
</evidence>
<dbReference type="InterPro" id="IPR001304">
    <property type="entry name" value="C-type_lectin-like"/>
</dbReference>
<dbReference type="Pfam" id="PF00059">
    <property type="entry name" value="Lectin_C"/>
    <property type="match status" value="1"/>
</dbReference>
<dbReference type="OMA" id="MFYSICE"/>
<dbReference type="AlphaFoldDB" id="A0A0R3Q186"/>
<dbReference type="Gene3D" id="3.10.100.10">
    <property type="entry name" value="Mannose-Binding Protein A, subunit A"/>
    <property type="match status" value="1"/>
</dbReference>
<protein>
    <submittedName>
        <fullName evidence="4">C-type lectin domain-containing protein</fullName>
    </submittedName>
</protein>
<reference evidence="2 3" key="2">
    <citation type="submission" date="2018-11" db="EMBL/GenBank/DDBJ databases">
        <authorList>
            <consortium name="Pathogen Informatics"/>
        </authorList>
    </citation>
    <scope>NUCLEOTIDE SEQUENCE [LARGE SCALE GENOMIC DNA]</scope>
    <source>
        <strain evidence="2 3">Costa Rica</strain>
    </source>
</reference>
<organism evidence="4">
    <name type="scientific">Angiostrongylus costaricensis</name>
    <name type="common">Nematode worm</name>
    <dbReference type="NCBI Taxonomy" id="334426"/>
    <lineage>
        <taxon>Eukaryota</taxon>
        <taxon>Metazoa</taxon>
        <taxon>Ecdysozoa</taxon>
        <taxon>Nematoda</taxon>
        <taxon>Chromadorea</taxon>
        <taxon>Rhabditida</taxon>
        <taxon>Rhabditina</taxon>
        <taxon>Rhabditomorpha</taxon>
        <taxon>Strongyloidea</taxon>
        <taxon>Metastrongylidae</taxon>
        <taxon>Angiostrongylus</taxon>
    </lineage>
</organism>
<dbReference type="WBParaSite" id="ACOC_0001275801-mRNA-1">
    <property type="protein sequence ID" value="ACOC_0001275801-mRNA-1"/>
    <property type="gene ID" value="ACOC_0001275801"/>
</dbReference>
<feature type="domain" description="C-type lectin" evidence="1">
    <location>
        <begin position="1"/>
        <end position="111"/>
    </location>
</feature>
<proteinExistence type="predicted"/>
<reference evidence="4" key="1">
    <citation type="submission" date="2017-02" db="UniProtKB">
        <authorList>
            <consortium name="WormBaseParasite"/>
        </authorList>
    </citation>
    <scope>IDENTIFICATION</scope>
</reference>
<dbReference type="OrthoDB" id="5775138at2759"/>